<evidence type="ECO:0000313" key="8">
    <source>
        <dbReference type="EMBL" id="NEK54712.1"/>
    </source>
</evidence>
<dbReference type="AlphaFoldDB" id="A0A6P0DRE8"/>
<comment type="caution">
    <text evidence="8">The sequence shown here is derived from an EMBL/GenBank/DDBJ whole genome shotgun (WGS) entry which is preliminary data.</text>
</comment>
<reference evidence="8 9" key="1">
    <citation type="submission" date="2020-01" db="EMBL/GenBank/DDBJ databases">
        <title>Rhizobium genotypes associated with high levels of biological nitrogen fixation by grain legumes in a temperate-maritime cropping system.</title>
        <authorList>
            <person name="Maluk M."/>
            <person name="Francesc Ferrando Molina F."/>
            <person name="Lopez Del Egido L."/>
            <person name="Lafos M."/>
            <person name="Langarica-Fuentes A."/>
            <person name="Gebre Yohannes G."/>
            <person name="Young M.W."/>
            <person name="Martin P."/>
            <person name="Gantlett R."/>
            <person name="Kenicer G."/>
            <person name="Hawes C."/>
            <person name="Begg G.S."/>
            <person name="Quilliam R.S."/>
            <person name="Squire G.R."/>
            <person name="Poole P.S."/>
            <person name="Young P.W."/>
            <person name="Iannetta P.M."/>
            <person name="James E.K."/>
        </authorList>
    </citation>
    <scope>NUCLEOTIDE SEQUENCE [LARGE SCALE GENOMIC DNA]</scope>
    <source>
        <strain evidence="8 9">JHI944</strain>
    </source>
</reference>
<dbReference type="Proteomes" id="UP000471409">
    <property type="component" value="Unassembled WGS sequence"/>
</dbReference>
<feature type="transmembrane region" description="Helical" evidence="7">
    <location>
        <begin position="220"/>
        <end position="248"/>
    </location>
</feature>
<feature type="transmembrane region" description="Helical" evidence="7">
    <location>
        <begin position="164"/>
        <end position="185"/>
    </location>
</feature>
<keyword evidence="4 7" id="KW-1133">Transmembrane helix</keyword>
<evidence type="ECO:0000256" key="5">
    <source>
        <dbReference type="ARBA" id="ARBA00023136"/>
    </source>
</evidence>
<gene>
    <name evidence="8" type="ORF">GUK36_35875</name>
</gene>
<evidence type="ECO:0000313" key="9">
    <source>
        <dbReference type="Proteomes" id="UP000471409"/>
    </source>
</evidence>
<dbReference type="InterPro" id="IPR007688">
    <property type="entry name" value="Conjugal_tfr_TrbL/VirB6"/>
</dbReference>
<feature type="transmembrane region" description="Helical" evidence="7">
    <location>
        <begin position="33"/>
        <end position="50"/>
    </location>
</feature>
<dbReference type="GO" id="GO:0016020">
    <property type="term" value="C:membrane"/>
    <property type="evidence" value="ECO:0007669"/>
    <property type="project" value="UniProtKB-SubCell"/>
</dbReference>
<evidence type="ECO:0000256" key="4">
    <source>
        <dbReference type="ARBA" id="ARBA00022989"/>
    </source>
</evidence>
<keyword evidence="3 7" id="KW-0812">Transmembrane</keyword>
<dbReference type="GO" id="GO:0030255">
    <property type="term" value="P:protein secretion by the type IV secretion system"/>
    <property type="evidence" value="ECO:0007669"/>
    <property type="project" value="InterPro"/>
</dbReference>
<evidence type="ECO:0000256" key="6">
    <source>
        <dbReference type="SAM" id="MobiDB-lite"/>
    </source>
</evidence>
<evidence type="ECO:0000256" key="7">
    <source>
        <dbReference type="SAM" id="Phobius"/>
    </source>
</evidence>
<feature type="transmembrane region" description="Helical" evidence="7">
    <location>
        <begin position="260"/>
        <end position="277"/>
    </location>
</feature>
<name>A0A6P0DRE8_RHILE</name>
<accession>A0A6P0DRE8</accession>
<proteinExistence type="inferred from homology"/>
<evidence type="ECO:0000256" key="1">
    <source>
        <dbReference type="ARBA" id="ARBA00004141"/>
    </source>
</evidence>
<feature type="transmembrane region" description="Helical" evidence="7">
    <location>
        <begin position="62"/>
        <end position="81"/>
    </location>
</feature>
<feature type="region of interest" description="Disordered" evidence="6">
    <location>
        <begin position="365"/>
        <end position="396"/>
    </location>
</feature>
<protein>
    <submittedName>
        <fullName evidence="8">Conjugal transfer protein</fullName>
    </submittedName>
</protein>
<feature type="compositionally biased region" description="Basic and acidic residues" evidence="6">
    <location>
        <begin position="365"/>
        <end position="376"/>
    </location>
</feature>
<dbReference type="Pfam" id="PF04610">
    <property type="entry name" value="TrbL"/>
    <property type="match status" value="1"/>
</dbReference>
<comment type="similarity">
    <text evidence="2">Belongs to the TrbL/VirB6 family.</text>
</comment>
<evidence type="ECO:0000256" key="2">
    <source>
        <dbReference type="ARBA" id="ARBA00007802"/>
    </source>
</evidence>
<feature type="transmembrane region" description="Helical" evidence="7">
    <location>
        <begin position="191"/>
        <end position="208"/>
    </location>
</feature>
<dbReference type="EMBL" id="WXXP01000037">
    <property type="protein sequence ID" value="NEK54712.1"/>
    <property type="molecule type" value="Genomic_DNA"/>
</dbReference>
<organism evidence="8 9">
    <name type="scientific">Rhizobium leguminosarum</name>
    <dbReference type="NCBI Taxonomy" id="384"/>
    <lineage>
        <taxon>Bacteria</taxon>
        <taxon>Pseudomonadati</taxon>
        <taxon>Pseudomonadota</taxon>
        <taxon>Alphaproteobacteria</taxon>
        <taxon>Hyphomicrobiales</taxon>
        <taxon>Rhizobiaceae</taxon>
        <taxon>Rhizobium/Agrobacterium group</taxon>
        <taxon>Rhizobium</taxon>
    </lineage>
</organism>
<comment type="subcellular location">
    <subcellularLocation>
        <location evidence="1">Membrane</location>
        <topology evidence="1">Multi-pass membrane protein</topology>
    </subcellularLocation>
</comment>
<evidence type="ECO:0000256" key="3">
    <source>
        <dbReference type="ARBA" id="ARBA00022692"/>
    </source>
</evidence>
<sequence length="396" mass="42130">MGIIQTIGTQIDVATVDYLQAVYTAVADPVRKLTASIGLVALLFIALNHVLQIQNISYSKYLSWAVTYILVVSFATLWSNFGPVYDALTGVTQGYSNLVVEAVAKDIETLRPEILDPARISRAAGEAKTYVAMDEFGHAILWIAGDLLHADFSIWHVGRSLRNIVLGSFVFVVGGVFVATCMAVVLIAKAGLIMAVSMAPLGIMMFMWERTRQYFQNWVSLVIGFAIIPLLLGCLMAIVLYLAGHLLATSGASSSDKAKFFGFVFFMIAVLVLLFHIPTMAHTLASASVAVGGASVARSLTSATGRISGGSALQNAAMSLPMRALGSMIPRKHLHAGSAAVAPTRAGGSAADVLKSGFAPFRQHSNDRKEVWRARGEQSAAGDGGMSQDPTFRAGS</sequence>
<keyword evidence="5 7" id="KW-0472">Membrane</keyword>